<dbReference type="InterPro" id="IPR011059">
    <property type="entry name" value="Metal-dep_hydrolase_composite"/>
</dbReference>
<dbReference type="EMBL" id="FOHN01000004">
    <property type="protein sequence ID" value="SES84876.1"/>
    <property type="molecule type" value="Genomic_DNA"/>
</dbReference>
<proteinExistence type="predicted"/>
<dbReference type="Gene3D" id="3.20.20.140">
    <property type="entry name" value="Metal-dependent hydrolases"/>
    <property type="match status" value="1"/>
</dbReference>
<dbReference type="SUPFAM" id="SSF51556">
    <property type="entry name" value="Metallo-dependent hydrolases"/>
    <property type="match status" value="1"/>
</dbReference>
<gene>
    <name evidence="3" type="ORF">SAMN04487772_104108</name>
</gene>
<feature type="domain" description="Amidohydrolase-related" evidence="2">
    <location>
        <begin position="56"/>
        <end position="396"/>
    </location>
</feature>
<dbReference type="RefSeq" id="WP_177180612.1">
    <property type="nucleotide sequence ID" value="NZ_FOHN01000004.1"/>
</dbReference>
<dbReference type="InterPro" id="IPR006680">
    <property type="entry name" value="Amidohydro-rel"/>
</dbReference>
<protein>
    <submittedName>
        <fullName evidence="3">5-methylthioadenosine/S-adenosylhomocysteine deaminase</fullName>
    </submittedName>
</protein>
<sequence length="423" mass="47239">MKIKFSNAKILTMNPDSKEIIEGELWVNDSIIEYVGKSKIAGDSFDQEIDVEGNLLMPGFKNAHSHCPMTFARSLADDMSLSEWLNTKIFPLEAKLTPENVCVYTKLAYMEYLTSGITAAFDMYYEPDAIIKASLETGFRTVLCGAINNFKESPEILEEYYQKYNKCSDMISYKLGFHAEYTTDIGIMEKVAQLAEKYQAPVYVHNSETQEEVSTCIQKYGKTPTELFTDLGLYQYGGGAFHGTYLSEQDMELIKDHKVHVVINSASNTKLASGIAPVTKMIEHDLMLGIGTDGASSNNALDMFREMYLTAVLQKAVQKDPAACSADKMLYMATVGSAKAMGLYDCDCIAAGKKADIIMIDLRQPNMQPINNIVNNLVYSGSKQNVKMTMINGKIVYEDGKFYTIDKDKVYEQANKMLRTLLG</sequence>
<dbReference type="InterPro" id="IPR050287">
    <property type="entry name" value="MTA/SAH_deaminase"/>
</dbReference>
<dbReference type="Gene3D" id="2.30.40.10">
    <property type="entry name" value="Urease, subunit C, domain 1"/>
    <property type="match status" value="1"/>
</dbReference>
<organism evidence="3 4">
    <name type="scientific">[Clostridium] polysaccharolyticum</name>
    <dbReference type="NCBI Taxonomy" id="29364"/>
    <lineage>
        <taxon>Bacteria</taxon>
        <taxon>Bacillati</taxon>
        <taxon>Bacillota</taxon>
        <taxon>Clostridia</taxon>
        <taxon>Lachnospirales</taxon>
        <taxon>Lachnospiraceae</taxon>
    </lineage>
</organism>
<dbReference type="PANTHER" id="PTHR43794">
    <property type="entry name" value="AMINOHYDROLASE SSNA-RELATED"/>
    <property type="match status" value="1"/>
</dbReference>
<dbReference type="CDD" id="cd01298">
    <property type="entry name" value="ATZ_TRZ_like"/>
    <property type="match status" value="1"/>
</dbReference>
<dbReference type="STRING" id="29364.SAMN04487772_104108"/>
<evidence type="ECO:0000259" key="2">
    <source>
        <dbReference type="Pfam" id="PF01979"/>
    </source>
</evidence>
<keyword evidence="1" id="KW-0378">Hydrolase</keyword>
<keyword evidence="4" id="KW-1185">Reference proteome</keyword>
<evidence type="ECO:0000256" key="1">
    <source>
        <dbReference type="ARBA" id="ARBA00022801"/>
    </source>
</evidence>
<evidence type="ECO:0000313" key="3">
    <source>
        <dbReference type="EMBL" id="SES84876.1"/>
    </source>
</evidence>
<accession>A0A1H9ZSW1</accession>
<dbReference type="Proteomes" id="UP000199800">
    <property type="component" value="Unassembled WGS sequence"/>
</dbReference>
<dbReference type="AlphaFoldDB" id="A0A1H9ZSW1"/>
<evidence type="ECO:0000313" key="4">
    <source>
        <dbReference type="Proteomes" id="UP000199800"/>
    </source>
</evidence>
<dbReference type="PANTHER" id="PTHR43794:SF11">
    <property type="entry name" value="AMIDOHYDROLASE-RELATED DOMAIN-CONTAINING PROTEIN"/>
    <property type="match status" value="1"/>
</dbReference>
<dbReference type="GO" id="GO:0016810">
    <property type="term" value="F:hydrolase activity, acting on carbon-nitrogen (but not peptide) bonds"/>
    <property type="evidence" value="ECO:0007669"/>
    <property type="project" value="InterPro"/>
</dbReference>
<dbReference type="SUPFAM" id="SSF51338">
    <property type="entry name" value="Composite domain of metallo-dependent hydrolases"/>
    <property type="match status" value="1"/>
</dbReference>
<dbReference type="Pfam" id="PF01979">
    <property type="entry name" value="Amidohydro_1"/>
    <property type="match status" value="1"/>
</dbReference>
<reference evidence="3 4" key="1">
    <citation type="submission" date="2016-10" db="EMBL/GenBank/DDBJ databases">
        <authorList>
            <person name="de Groot N.N."/>
        </authorList>
    </citation>
    <scope>NUCLEOTIDE SEQUENCE [LARGE SCALE GENOMIC DNA]</scope>
    <source>
        <strain evidence="3 4">DSM 1801</strain>
    </source>
</reference>
<dbReference type="InterPro" id="IPR032466">
    <property type="entry name" value="Metal_Hydrolase"/>
</dbReference>
<name>A0A1H9ZSW1_9FIRM</name>